<gene>
    <name evidence="3" type="ORF">IPL58_07785</name>
</gene>
<dbReference type="AlphaFoldDB" id="A0A9D7PSN4"/>
<keyword evidence="2" id="KW-0812">Transmembrane</keyword>
<keyword evidence="2" id="KW-1133">Transmembrane helix</keyword>
<sequence length="178" mass="20137">MNALFYLIEAAINFFTLLLLARFFLQLNRVPFNNQAGQFVSRLTDWLVKPMRRFVPGLFGLDLATLLPAWWLQCLLLLFIISLTNLTPAGVEAAQMAFFVLWRGALATLRLAIWFFIGALFLQAILSWVNPHSPLSRPLAQLTQPILRPLQRFVPTVANIDLSPLLAIVILQALLLLL</sequence>
<name>A0A9D7PSN4_9PROT</name>
<dbReference type="PANTHER" id="PTHR33219:SF14">
    <property type="entry name" value="PROTEIN COFACTOR ASSEMBLY OF COMPLEX C SUBUNIT B CCB3, CHLOROPLASTIC-RELATED"/>
    <property type="match status" value="1"/>
</dbReference>
<reference evidence="3" key="1">
    <citation type="submission" date="2020-10" db="EMBL/GenBank/DDBJ databases">
        <title>Connecting structure to function with the recovery of over 1000 high-quality activated sludge metagenome-assembled genomes encoding full-length rRNA genes using long-read sequencing.</title>
        <authorList>
            <person name="Singleton C.M."/>
            <person name="Petriglieri F."/>
            <person name="Kristensen J.M."/>
            <person name="Kirkegaard R.H."/>
            <person name="Michaelsen T.Y."/>
            <person name="Andersen M.H."/>
            <person name="Karst S.M."/>
            <person name="Dueholm M.S."/>
            <person name="Nielsen P.H."/>
            <person name="Albertsen M."/>
        </authorList>
    </citation>
    <scope>NUCLEOTIDE SEQUENCE</scope>
    <source>
        <strain evidence="3">Hirt_18-Q3-R61-65_BATAC.395</strain>
    </source>
</reference>
<keyword evidence="2" id="KW-0472">Membrane</keyword>
<dbReference type="Proteomes" id="UP000886689">
    <property type="component" value="Unassembled WGS sequence"/>
</dbReference>
<feature type="transmembrane region" description="Helical" evidence="2">
    <location>
        <begin position="77"/>
        <end position="102"/>
    </location>
</feature>
<organism evidence="3 4">
    <name type="scientific">Candidatus Proximibacter danicus</name>
    <dbReference type="NCBI Taxonomy" id="2954365"/>
    <lineage>
        <taxon>Bacteria</taxon>
        <taxon>Pseudomonadati</taxon>
        <taxon>Pseudomonadota</taxon>
        <taxon>Betaproteobacteria</taxon>
        <taxon>Candidatus Proximibacter</taxon>
    </lineage>
</organism>
<feature type="transmembrane region" description="Helical" evidence="2">
    <location>
        <begin position="109"/>
        <end position="129"/>
    </location>
</feature>
<feature type="transmembrane region" description="Helical" evidence="2">
    <location>
        <begin position="6"/>
        <end position="25"/>
    </location>
</feature>
<comment type="similarity">
    <text evidence="1">Belongs to the YggT family.</text>
</comment>
<evidence type="ECO:0000256" key="2">
    <source>
        <dbReference type="SAM" id="Phobius"/>
    </source>
</evidence>
<dbReference type="InterPro" id="IPR003425">
    <property type="entry name" value="CCB3/YggT"/>
</dbReference>
<dbReference type="Pfam" id="PF02325">
    <property type="entry name" value="CCB3_YggT"/>
    <property type="match status" value="2"/>
</dbReference>
<evidence type="ECO:0000313" key="4">
    <source>
        <dbReference type="Proteomes" id="UP000886689"/>
    </source>
</evidence>
<feature type="transmembrane region" description="Helical" evidence="2">
    <location>
        <begin position="157"/>
        <end position="177"/>
    </location>
</feature>
<accession>A0A9D7PSN4</accession>
<protein>
    <submittedName>
        <fullName evidence="3">YggT family protein</fullName>
    </submittedName>
</protein>
<dbReference type="PANTHER" id="PTHR33219">
    <property type="entry name" value="YLMG HOMOLOG PROTEIN 2, CHLOROPLASTIC"/>
    <property type="match status" value="1"/>
</dbReference>
<proteinExistence type="inferred from homology"/>
<comment type="caution">
    <text evidence="3">The sequence shown here is derived from an EMBL/GenBank/DDBJ whole genome shotgun (WGS) entry which is preliminary data.</text>
</comment>
<evidence type="ECO:0000256" key="1">
    <source>
        <dbReference type="ARBA" id="ARBA00010894"/>
    </source>
</evidence>
<dbReference type="GO" id="GO:0016020">
    <property type="term" value="C:membrane"/>
    <property type="evidence" value="ECO:0007669"/>
    <property type="project" value="InterPro"/>
</dbReference>
<dbReference type="EMBL" id="JADJUC010000006">
    <property type="protein sequence ID" value="MBK8524024.1"/>
    <property type="molecule type" value="Genomic_DNA"/>
</dbReference>
<evidence type="ECO:0000313" key="3">
    <source>
        <dbReference type="EMBL" id="MBK8524024.1"/>
    </source>
</evidence>